<evidence type="ECO:0000313" key="2">
    <source>
        <dbReference type="EMBL" id="MXU91629.1"/>
    </source>
</evidence>
<name>A0A6B0UP84_IXORI</name>
<organism evidence="2">
    <name type="scientific">Ixodes ricinus</name>
    <name type="common">Common tick</name>
    <name type="synonym">Acarus ricinus</name>
    <dbReference type="NCBI Taxonomy" id="34613"/>
    <lineage>
        <taxon>Eukaryota</taxon>
        <taxon>Metazoa</taxon>
        <taxon>Ecdysozoa</taxon>
        <taxon>Arthropoda</taxon>
        <taxon>Chelicerata</taxon>
        <taxon>Arachnida</taxon>
        <taxon>Acari</taxon>
        <taxon>Parasitiformes</taxon>
        <taxon>Ixodida</taxon>
        <taxon>Ixodoidea</taxon>
        <taxon>Ixodidae</taxon>
        <taxon>Ixodinae</taxon>
        <taxon>Ixodes</taxon>
    </lineage>
</organism>
<accession>A0A6B0UP84</accession>
<proteinExistence type="predicted"/>
<dbReference type="AlphaFoldDB" id="A0A6B0UP84"/>
<evidence type="ECO:0000256" key="1">
    <source>
        <dbReference type="SAM" id="SignalP"/>
    </source>
</evidence>
<dbReference type="EMBL" id="GIFC01009546">
    <property type="protein sequence ID" value="MXU91629.1"/>
    <property type="molecule type" value="Transcribed_RNA"/>
</dbReference>
<sequence length="124" mass="13340">MLRLALPAMSRSSLLILGIDTLLAVTVTGRLKSSVPVAAGVFSGQQTLVVAPHLDSARSSMALNWNTQWLRGWQIPGSPVDSVQSDAGLLAAGAAAAGAACWRWLWPRFRPWPRPRPPFPLRCA</sequence>
<feature type="chain" id="PRO_5025528709" evidence="1">
    <location>
        <begin position="25"/>
        <end position="124"/>
    </location>
</feature>
<keyword evidence="1" id="KW-0732">Signal</keyword>
<feature type="signal peptide" evidence="1">
    <location>
        <begin position="1"/>
        <end position="24"/>
    </location>
</feature>
<protein>
    <submittedName>
        <fullName evidence="2">Putative secreted protein</fullName>
    </submittedName>
</protein>
<reference evidence="2" key="1">
    <citation type="submission" date="2019-12" db="EMBL/GenBank/DDBJ databases">
        <title>An insight into the sialome of adult female Ixodes ricinus ticks feeding for 6 days.</title>
        <authorList>
            <person name="Perner J."/>
            <person name="Ribeiro J.M.C."/>
        </authorList>
    </citation>
    <scope>NUCLEOTIDE SEQUENCE</scope>
    <source>
        <strain evidence="2">Semi-engorged</strain>
        <tissue evidence="2">Salivary glands</tissue>
    </source>
</reference>